<dbReference type="InterPro" id="IPR011029">
    <property type="entry name" value="DEATH-like_dom_sf"/>
</dbReference>
<organism evidence="4 5">
    <name type="scientific">Desmophyllum pertusum</name>
    <dbReference type="NCBI Taxonomy" id="174260"/>
    <lineage>
        <taxon>Eukaryota</taxon>
        <taxon>Metazoa</taxon>
        <taxon>Cnidaria</taxon>
        <taxon>Anthozoa</taxon>
        <taxon>Hexacorallia</taxon>
        <taxon>Scleractinia</taxon>
        <taxon>Caryophylliina</taxon>
        <taxon>Caryophylliidae</taxon>
        <taxon>Desmophyllum</taxon>
    </lineage>
</organism>
<dbReference type="OrthoDB" id="5982420at2759"/>
<dbReference type="InterPro" id="IPR000488">
    <property type="entry name" value="Death_dom"/>
</dbReference>
<evidence type="ECO:0000256" key="2">
    <source>
        <dbReference type="SAM" id="MobiDB-lite"/>
    </source>
</evidence>
<protein>
    <submittedName>
        <fullName evidence="4">Ankyrin repeat domain-containing protein 44</fullName>
        <ecNumber evidence="4">4.1.1.33</ecNumber>
    </submittedName>
</protein>
<proteinExistence type="predicted"/>
<dbReference type="AlphaFoldDB" id="A0A9W9ZLI3"/>
<sequence>MAARGASLADENVLDDVFENYGPIDDIDVDNFIDSHFKYALRGEEEMFSSEHVEAQLIGSKVKMEASCTLQSFAFGINTQINLDHTISLTSPQEESESDGVCSYCGQFSSVKKDLDAESCTFSDNKVNGNRKTTTPFKAQEETNGNEIDCGIEMREETIDPRKSVVTEMQLSDISDDVGTCWRELGPNLKIAASKIRNLDEDYSFNRDKANVLLIIWKQQEASGALAGLLADALESIGRKSIAEKLLGVSDVKLPTCTTVSEGHVISLTVRCDLDADLDNKLMLCEDAHGNKYMIKAINSWNSKEIQKNKRFLETVAVAAQDMGKTVEQRRQESLKRISSEVQELRQQLKRVKLDCGEADSSDGITNCPKEDTQPTKEVLDDVNPKVQASQGETVEQLLQSCEEQQRFCQGIYQALIKLIGEVGQPREDNSKCIRQLCDFTKELRDQENTFFSKIELVRSQIQHLDKLQVARVEQLEKWKRAQEIQVEGVEKLLSSLLSQGKMEKRQASVKNKLLHRRSEPVISTKSSSAFRRRTKTDSSKSSSKSQSLSELPVVNKKSNISSPVSVQRMCLMDTNKKLNKEKL</sequence>
<dbReference type="EC" id="4.1.1.33" evidence="4"/>
<evidence type="ECO:0000313" key="5">
    <source>
        <dbReference type="Proteomes" id="UP001163046"/>
    </source>
</evidence>
<reference evidence="4" key="1">
    <citation type="submission" date="2023-01" db="EMBL/GenBank/DDBJ databases">
        <title>Genome assembly of the deep-sea coral Lophelia pertusa.</title>
        <authorList>
            <person name="Herrera S."/>
            <person name="Cordes E."/>
        </authorList>
    </citation>
    <scope>NUCLEOTIDE SEQUENCE</scope>
    <source>
        <strain evidence="4">USNM1676648</strain>
        <tissue evidence="4">Polyp</tissue>
    </source>
</reference>
<feature type="domain" description="Death" evidence="3">
    <location>
        <begin position="167"/>
        <end position="250"/>
    </location>
</feature>
<dbReference type="EMBL" id="MU825905">
    <property type="protein sequence ID" value="KAJ7383149.1"/>
    <property type="molecule type" value="Genomic_DNA"/>
</dbReference>
<keyword evidence="5" id="KW-1185">Reference proteome</keyword>
<dbReference type="Pfam" id="PF00531">
    <property type="entry name" value="Death"/>
    <property type="match status" value="1"/>
</dbReference>
<feature type="region of interest" description="Disordered" evidence="2">
    <location>
        <begin position="508"/>
        <end position="555"/>
    </location>
</feature>
<feature type="coiled-coil region" evidence="1">
    <location>
        <begin position="328"/>
        <end position="355"/>
    </location>
</feature>
<evidence type="ECO:0000259" key="3">
    <source>
        <dbReference type="PROSITE" id="PS50017"/>
    </source>
</evidence>
<gene>
    <name evidence="4" type="primary">ANKRD44</name>
    <name evidence="4" type="ORF">OS493_030301</name>
</gene>
<keyword evidence="1" id="KW-0175">Coiled coil</keyword>
<dbReference type="SUPFAM" id="SSF47986">
    <property type="entry name" value="DEATH domain"/>
    <property type="match status" value="1"/>
</dbReference>
<dbReference type="SMART" id="SM00005">
    <property type="entry name" value="DEATH"/>
    <property type="match status" value="1"/>
</dbReference>
<dbReference type="GO" id="GO:0004163">
    <property type="term" value="F:diphosphomevalonate decarboxylase activity"/>
    <property type="evidence" value="ECO:0007669"/>
    <property type="project" value="UniProtKB-EC"/>
</dbReference>
<accession>A0A9W9ZLI3</accession>
<comment type="caution">
    <text evidence="4">The sequence shown here is derived from an EMBL/GenBank/DDBJ whole genome shotgun (WGS) entry which is preliminary data.</text>
</comment>
<dbReference type="GO" id="GO:0007165">
    <property type="term" value="P:signal transduction"/>
    <property type="evidence" value="ECO:0007669"/>
    <property type="project" value="InterPro"/>
</dbReference>
<dbReference type="Gene3D" id="1.10.533.10">
    <property type="entry name" value="Death Domain, Fas"/>
    <property type="match status" value="1"/>
</dbReference>
<dbReference type="Proteomes" id="UP001163046">
    <property type="component" value="Unassembled WGS sequence"/>
</dbReference>
<evidence type="ECO:0000256" key="1">
    <source>
        <dbReference type="SAM" id="Coils"/>
    </source>
</evidence>
<evidence type="ECO:0000313" key="4">
    <source>
        <dbReference type="EMBL" id="KAJ7383149.1"/>
    </source>
</evidence>
<keyword evidence="4" id="KW-0456">Lyase</keyword>
<feature type="compositionally biased region" description="Low complexity" evidence="2">
    <location>
        <begin position="540"/>
        <end position="550"/>
    </location>
</feature>
<dbReference type="CDD" id="cd01670">
    <property type="entry name" value="Death"/>
    <property type="match status" value="1"/>
</dbReference>
<dbReference type="PROSITE" id="PS50017">
    <property type="entry name" value="DEATH_DOMAIN"/>
    <property type="match status" value="1"/>
</dbReference>
<name>A0A9W9ZLI3_9CNID</name>